<evidence type="ECO:0000256" key="9">
    <source>
        <dbReference type="ARBA" id="ARBA00023125"/>
    </source>
</evidence>
<keyword evidence="6 12" id="KW-0863">Zinc-finger</keyword>
<dbReference type="GeneID" id="120039553"/>
<feature type="region of interest" description="Disordered" evidence="13">
    <location>
        <begin position="86"/>
        <end position="190"/>
    </location>
</feature>
<evidence type="ECO:0000256" key="1">
    <source>
        <dbReference type="ARBA" id="ARBA00003767"/>
    </source>
</evidence>
<proteinExistence type="inferred from homology"/>
<name>A0A8U0QE39_SALNM</name>
<evidence type="ECO:0000256" key="5">
    <source>
        <dbReference type="ARBA" id="ARBA00022737"/>
    </source>
</evidence>
<evidence type="ECO:0000256" key="8">
    <source>
        <dbReference type="ARBA" id="ARBA00023015"/>
    </source>
</evidence>
<comment type="subcellular location">
    <subcellularLocation>
        <location evidence="2">Nucleus</location>
    </subcellularLocation>
</comment>
<dbReference type="GO" id="GO:0000981">
    <property type="term" value="F:DNA-binding transcription factor activity, RNA polymerase II-specific"/>
    <property type="evidence" value="ECO:0007669"/>
    <property type="project" value="TreeGrafter"/>
</dbReference>
<evidence type="ECO:0000256" key="3">
    <source>
        <dbReference type="ARBA" id="ARBA00006991"/>
    </source>
</evidence>
<evidence type="ECO:0000259" key="14">
    <source>
        <dbReference type="PROSITE" id="PS50157"/>
    </source>
</evidence>
<evidence type="ECO:0000256" key="4">
    <source>
        <dbReference type="ARBA" id="ARBA00022723"/>
    </source>
</evidence>
<keyword evidence="9" id="KW-0238">DNA-binding</keyword>
<keyword evidence="5" id="KW-0677">Repeat</keyword>
<protein>
    <submittedName>
        <fullName evidence="16 17">Zinc finger protein 501-like isoform X2</fullName>
    </submittedName>
</protein>
<feature type="compositionally biased region" description="Basic and acidic residues" evidence="13">
    <location>
        <begin position="157"/>
        <end position="173"/>
    </location>
</feature>
<dbReference type="FunFam" id="3.30.160.60:FF:000204">
    <property type="entry name" value="Zinc finger protein 331"/>
    <property type="match status" value="1"/>
</dbReference>
<dbReference type="FunFam" id="3.30.160.60:FF:000060">
    <property type="entry name" value="zinc finger protein 436"/>
    <property type="match status" value="1"/>
</dbReference>
<dbReference type="PANTHER" id="PTHR23226:SF416">
    <property type="entry name" value="FI01424P"/>
    <property type="match status" value="1"/>
</dbReference>
<dbReference type="RefSeq" id="XP_038840892.1">
    <property type="nucleotide sequence ID" value="XM_038984964.1"/>
</dbReference>
<feature type="domain" description="C2H2-type" evidence="14">
    <location>
        <begin position="387"/>
        <end position="414"/>
    </location>
</feature>
<dbReference type="PROSITE" id="PS00028">
    <property type="entry name" value="ZINC_FINGER_C2H2_1"/>
    <property type="match status" value="7"/>
</dbReference>
<evidence type="ECO:0000256" key="10">
    <source>
        <dbReference type="ARBA" id="ARBA00023163"/>
    </source>
</evidence>
<feature type="domain" description="C2H2-type" evidence="14">
    <location>
        <begin position="265"/>
        <end position="292"/>
    </location>
</feature>
<feature type="domain" description="C2H2-type" evidence="14">
    <location>
        <begin position="357"/>
        <end position="384"/>
    </location>
</feature>
<accession>A0A8U0QE39</accession>
<feature type="domain" description="C2H2-type" evidence="14">
    <location>
        <begin position="301"/>
        <end position="329"/>
    </location>
</feature>
<keyword evidence="10" id="KW-0804">Transcription</keyword>
<dbReference type="AlphaFoldDB" id="A0A8U0QE39"/>
<evidence type="ECO:0000256" key="12">
    <source>
        <dbReference type="PROSITE-ProRule" id="PRU00042"/>
    </source>
</evidence>
<evidence type="ECO:0000313" key="17">
    <source>
        <dbReference type="RefSeq" id="XP_038842676.1"/>
    </source>
</evidence>
<feature type="domain" description="C2H2-type" evidence="14">
    <location>
        <begin position="415"/>
        <end position="442"/>
    </location>
</feature>
<evidence type="ECO:0000313" key="15">
    <source>
        <dbReference type="Proteomes" id="UP000808372"/>
    </source>
</evidence>
<dbReference type="SMART" id="SM00355">
    <property type="entry name" value="ZnF_C2H2"/>
    <property type="match status" value="7"/>
</dbReference>
<evidence type="ECO:0000256" key="2">
    <source>
        <dbReference type="ARBA" id="ARBA00004123"/>
    </source>
</evidence>
<dbReference type="GO" id="GO:0005634">
    <property type="term" value="C:nucleus"/>
    <property type="evidence" value="ECO:0007669"/>
    <property type="project" value="UniProtKB-SubCell"/>
</dbReference>
<evidence type="ECO:0000256" key="7">
    <source>
        <dbReference type="ARBA" id="ARBA00022833"/>
    </source>
</evidence>
<sequence length="456" mass="51560">MDREKGMLMDEIEKGLWNLTEDNLRYLCERHGHGGKDGFEVKGMDHRSLRRKILEEMWDNTDSMKSEEQGISWLVQLKEDIRKIQEDASSADEDDAVDCDEEWNGEGGVQLPSNGLEVEPMSSSQSDDDDGDVDCDEERDEEVRDWMASDGLEVELSPERHTPEQRVRGDKPPRPPSTLSKSPGRASRGSALLRCLKKRVSVQLDDSKTTRTGEKSHSSSSAKRCTKTLPGDRPSSHICDHCGKNLGSQKSLKSHMRVHTEDKPHECSECGETFRLLRSLKKHQKLHTGEVRGTKKVKVPHPCPHCGTMLASKKELKDHLRIRHTEKTQLCSECGKRFSSTYALRKHQRLHTGEQLHLCPDCGKTFYTQAHLISHQRVHAEHRERPHVCPVCGRGFTAASSLKSHQSIHTGEKPYLCSECGKSFRTLGHFTTHQKQHVEAKPSFPCVTGALLMSRN</sequence>
<dbReference type="InterPro" id="IPR013087">
    <property type="entry name" value="Znf_C2H2_type"/>
</dbReference>
<dbReference type="FunFam" id="3.30.160.60:FF:001155">
    <property type="entry name" value="Zinc finger 30C"/>
    <property type="match status" value="1"/>
</dbReference>
<dbReference type="FunFam" id="3.30.160.60:FF:000446">
    <property type="entry name" value="Zinc finger protein"/>
    <property type="match status" value="1"/>
</dbReference>
<organism evidence="15 16">
    <name type="scientific">Salvelinus namaycush</name>
    <name type="common">Lake trout</name>
    <name type="synonym">Salmo namaycush</name>
    <dbReference type="NCBI Taxonomy" id="8040"/>
    <lineage>
        <taxon>Eukaryota</taxon>
        <taxon>Metazoa</taxon>
        <taxon>Chordata</taxon>
        <taxon>Craniata</taxon>
        <taxon>Vertebrata</taxon>
        <taxon>Euteleostomi</taxon>
        <taxon>Actinopterygii</taxon>
        <taxon>Neopterygii</taxon>
        <taxon>Teleostei</taxon>
        <taxon>Protacanthopterygii</taxon>
        <taxon>Salmoniformes</taxon>
        <taxon>Salmonidae</taxon>
        <taxon>Salmoninae</taxon>
        <taxon>Salvelinus</taxon>
    </lineage>
</organism>
<comment type="function">
    <text evidence="1">May be involved in transcriptional regulation.</text>
</comment>
<gene>
    <name evidence="16" type="primary">LOC120039553</name>
    <name evidence="17" type="synonym">LOC120041887</name>
</gene>
<dbReference type="Pfam" id="PF13912">
    <property type="entry name" value="zf-C2H2_6"/>
    <property type="match status" value="1"/>
</dbReference>
<keyword evidence="4" id="KW-0479">Metal-binding</keyword>
<dbReference type="GO" id="GO:0008270">
    <property type="term" value="F:zinc ion binding"/>
    <property type="evidence" value="ECO:0007669"/>
    <property type="project" value="UniProtKB-KW"/>
</dbReference>
<dbReference type="FunFam" id="3.30.160.60:FF:000478">
    <property type="entry name" value="Zinc finger protein 133"/>
    <property type="match status" value="1"/>
</dbReference>
<comment type="similarity">
    <text evidence="3">Belongs to the krueppel C2H2-type zinc-finger protein family.</text>
</comment>
<evidence type="ECO:0000256" key="13">
    <source>
        <dbReference type="SAM" id="MobiDB-lite"/>
    </source>
</evidence>
<dbReference type="GO" id="GO:0000978">
    <property type="term" value="F:RNA polymerase II cis-regulatory region sequence-specific DNA binding"/>
    <property type="evidence" value="ECO:0007669"/>
    <property type="project" value="TreeGrafter"/>
</dbReference>
<keyword evidence="7" id="KW-0862">Zinc</keyword>
<keyword evidence="15" id="KW-1185">Reference proteome</keyword>
<feature type="compositionally biased region" description="Basic and acidic residues" evidence="13">
    <location>
        <begin position="205"/>
        <end position="217"/>
    </location>
</feature>
<feature type="compositionally biased region" description="Acidic residues" evidence="13">
    <location>
        <begin position="126"/>
        <end position="140"/>
    </location>
</feature>
<dbReference type="RefSeq" id="XP_038842676.1">
    <property type="nucleotide sequence ID" value="XM_038986748.1"/>
</dbReference>
<feature type="domain" description="C2H2-type" evidence="14">
    <location>
        <begin position="237"/>
        <end position="264"/>
    </location>
</feature>
<dbReference type="FunFam" id="3.30.160.60:FF:000688">
    <property type="entry name" value="zinc finger protein 197 isoform X1"/>
    <property type="match status" value="1"/>
</dbReference>
<dbReference type="SUPFAM" id="SSF57667">
    <property type="entry name" value="beta-beta-alpha zinc fingers"/>
    <property type="match status" value="4"/>
</dbReference>
<evidence type="ECO:0000313" key="16">
    <source>
        <dbReference type="RefSeq" id="XP_038840892.1"/>
    </source>
</evidence>
<dbReference type="Pfam" id="PF00096">
    <property type="entry name" value="zf-C2H2"/>
    <property type="match status" value="6"/>
</dbReference>
<keyword evidence="11" id="KW-0539">Nucleus</keyword>
<dbReference type="PANTHER" id="PTHR23226">
    <property type="entry name" value="ZINC FINGER AND SCAN DOMAIN-CONTAINING"/>
    <property type="match status" value="1"/>
</dbReference>
<keyword evidence="8" id="KW-0805">Transcription regulation</keyword>
<dbReference type="Gene3D" id="3.30.160.60">
    <property type="entry name" value="Classic Zinc Finger"/>
    <property type="match status" value="7"/>
</dbReference>
<feature type="compositionally biased region" description="Acidic residues" evidence="13">
    <location>
        <begin position="89"/>
        <end position="104"/>
    </location>
</feature>
<reference evidence="16 17" key="1">
    <citation type="submission" date="2025-04" db="UniProtKB">
        <authorList>
            <consortium name="RefSeq"/>
        </authorList>
    </citation>
    <scope>IDENTIFICATION</scope>
    <source>
        <tissue evidence="16 17">White muscle</tissue>
    </source>
</reference>
<feature type="region of interest" description="Disordered" evidence="13">
    <location>
        <begin position="203"/>
        <end position="237"/>
    </location>
</feature>
<dbReference type="Proteomes" id="UP000808372">
    <property type="component" value="Unplaced"/>
</dbReference>
<evidence type="ECO:0000256" key="11">
    <source>
        <dbReference type="ARBA" id="ARBA00023242"/>
    </source>
</evidence>
<dbReference type="PROSITE" id="PS50157">
    <property type="entry name" value="ZINC_FINGER_C2H2_2"/>
    <property type="match status" value="7"/>
</dbReference>
<feature type="domain" description="C2H2-type" evidence="14">
    <location>
        <begin position="329"/>
        <end position="356"/>
    </location>
</feature>
<evidence type="ECO:0000256" key="6">
    <source>
        <dbReference type="ARBA" id="ARBA00022771"/>
    </source>
</evidence>
<dbReference type="InterPro" id="IPR036236">
    <property type="entry name" value="Znf_C2H2_sf"/>
</dbReference>